<evidence type="ECO:0000313" key="2">
    <source>
        <dbReference type="EMBL" id="BDA65404.1"/>
    </source>
</evidence>
<sequence length="223" mass="23559">MSTHEPTKRGGLGAIDAESFDIGAAVGGWRGLIESVAPTLVFVAILALRPAALLPAILASLALSAIALIARLLARQGLTQVLSGAVLALISAAWAWRSGQASNFYATGLLINAVWLVVTAGSILVRRPLVGLLIGLWHSTRTGPDHQPQRPTAGEQRRHTLATAVLAGMFALRLVVEVPLYLAGASALGALGVARLVLGVPLYLVCVWLAWLIARPRPQRERR</sequence>
<feature type="transmembrane region" description="Helical" evidence="1">
    <location>
        <begin position="40"/>
        <end position="70"/>
    </location>
</feature>
<dbReference type="RefSeq" id="WP_223908394.1">
    <property type="nucleotide sequence ID" value="NZ_AP025017.1"/>
</dbReference>
<keyword evidence="1" id="KW-0472">Membrane</keyword>
<feature type="transmembrane region" description="Helical" evidence="1">
    <location>
        <begin position="102"/>
        <end position="125"/>
    </location>
</feature>
<protein>
    <recommendedName>
        <fullName evidence="4">DUF3159 domain-containing protein</fullName>
    </recommendedName>
</protein>
<evidence type="ECO:0000256" key="1">
    <source>
        <dbReference type="SAM" id="Phobius"/>
    </source>
</evidence>
<keyword evidence="1" id="KW-0812">Transmembrane</keyword>
<keyword evidence="3" id="KW-1185">Reference proteome</keyword>
<reference evidence="2 3" key="1">
    <citation type="submission" date="2021-08" db="EMBL/GenBank/DDBJ databases">
        <title>Whole genome sequence of novel Actinomyces species strain MAS-1.</title>
        <authorList>
            <person name="Saito M."/>
            <person name="Kuwahara N."/>
            <person name="Takizawa T."/>
            <person name="Gotouda H."/>
            <person name="Ochiai T."/>
        </authorList>
    </citation>
    <scope>NUCLEOTIDE SEQUENCE [LARGE SCALE GENOMIC DNA]</scope>
    <source>
        <strain evidence="2 3">MAS-1</strain>
    </source>
</reference>
<evidence type="ECO:0008006" key="4">
    <source>
        <dbReference type="Google" id="ProtNLM"/>
    </source>
</evidence>
<feature type="transmembrane region" description="Helical" evidence="1">
    <location>
        <begin position="160"/>
        <end position="182"/>
    </location>
</feature>
<dbReference type="EMBL" id="AP025017">
    <property type="protein sequence ID" value="BDA65404.1"/>
    <property type="molecule type" value="Genomic_DNA"/>
</dbReference>
<keyword evidence="1" id="KW-1133">Transmembrane helix</keyword>
<dbReference type="Proteomes" id="UP000824496">
    <property type="component" value="Chromosome"/>
</dbReference>
<proteinExistence type="predicted"/>
<evidence type="ECO:0000313" key="3">
    <source>
        <dbReference type="Proteomes" id="UP000824496"/>
    </source>
</evidence>
<feature type="transmembrane region" description="Helical" evidence="1">
    <location>
        <begin position="188"/>
        <end position="214"/>
    </location>
</feature>
<gene>
    <name evidence="2" type="ORF">MANAM107_22380</name>
</gene>
<dbReference type="InterPro" id="IPR016566">
    <property type="entry name" value="UCP010219"/>
</dbReference>
<name>A0ABM7UE83_9ACTO</name>
<accession>A0ABM7UE83</accession>
<dbReference type="Pfam" id="PF11361">
    <property type="entry name" value="DUF3159"/>
    <property type="match status" value="1"/>
</dbReference>
<feature type="transmembrane region" description="Helical" evidence="1">
    <location>
        <begin position="77"/>
        <end position="96"/>
    </location>
</feature>
<organism evidence="2 3">
    <name type="scientific">Actinomyces capricornis</name>
    <dbReference type="NCBI Taxonomy" id="2755559"/>
    <lineage>
        <taxon>Bacteria</taxon>
        <taxon>Bacillati</taxon>
        <taxon>Actinomycetota</taxon>
        <taxon>Actinomycetes</taxon>
        <taxon>Actinomycetales</taxon>
        <taxon>Actinomycetaceae</taxon>
        <taxon>Actinomyces</taxon>
    </lineage>
</organism>